<comment type="similarity">
    <text evidence="1">Belongs to the peptidase S12 family.</text>
</comment>
<organism evidence="3 4">
    <name type="scientific">Thelonectria olida</name>
    <dbReference type="NCBI Taxonomy" id="1576542"/>
    <lineage>
        <taxon>Eukaryota</taxon>
        <taxon>Fungi</taxon>
        <taxon>Dikarya</taxon>
        <taxon>Ascomycota</taxon>
        <taxon>Pezizomycotina</taxon>
        <taxon>Sordariomycetes</taxon>
        <taxon>Hypocreomycetidae</taxon>
        <taxon>Hypocreales</taxon>
        <taxon>Nectriaceae</taxon>
        <taxon>Thelonectria</taxon>
    </lineage>
</organism>
<feature type="domain" description="Beta-lactamase-related" evidence="2">
    <location>
        <begin position="105"/>
        <end position="299"/>
    </location>
</feature>
<proteinExistence type="inferred from homology"/>
<dbReference type="InterPro" id="IPR012338">
    <property type="entry name" value="Beta-lactam/transpept-like"/>
</dbReference>
<comment type="caution">
    <text evidence="3">The sequence shown here is derived from an EMBL/GenBank/DDBJ whole genome shotgun (WGS) entry which is preliminary data.</text>
</comment>
<dbReference type="EMBL" id="JAGPYM010000002">
    <property type="protein sequence ID" value="KAH6898228.1"/>
    <property type="molecule type" value="Genomic_DNA"/>
</dbReference>
<dbReference type="Proteomes" id="UP000777438">
    <property type="component" value="Unassembled WGS sequence"/>
</dbReference>
<dbReference type="Pfam" id="PF00144">
    <property type="entry name" value="Beta-lactamase"/>
    <property type="match status" value="1"/>
</dbReference>
<accession>A0A9P8WG52</accession>
<dbReference type="SUPFAM" id="SSF56601">
    <property type="entry name" value="beta-lactamase/transpeptidase-like"/>
    <property type="match status" value="1"/>
</dbReference>
<dbReference type="Gene3D" id="3.40.710.10">
    <property type="entry name" value="DD-peptidase/beta-lactamase superfamily"/>
    <property type="match status" value="1"/>
</dbReference>
<dbReference type="PANTHER" id="PTHR46825">
    <property type="entry name" value="D-ALANYL-D-ALANINE-CARBOXYPEPTIDASE/ENDOPEPTIDASE AMPH"/>
    <property type="match status" value="1"/>
</dbReference>
<dbReference type="AlphaFoldDB" id="A0A9P8WG52"/>
<dbReference type="InterPro" id="IPR050491">
    <property type="entry name" value="AmpC-like"/>
</dbReference>
<evidence type="ECO:0000313" key="3">
    <source>
        <dbReference type="EMBL" id="KAH6898228.1"/>
    </source>
</evidence>
<dbReference type="OrthoDB" id="10250282at2759"/>
<reference evidence="3 4" key="1">
    <citation type="journal article" date="2021" name="Nat. Commun.">
        <title>Genetic determinants of endophytism in the Arabidopsis root mycobiome.</title>
        <authorList>
            <person name="Mesny F."/>
            <person name="Miyauchi S."/>
            <person name="Thiergart T."/>
            <person name="Pickel B."/>
            <person name="Atanasova L."/>
            <person name="Karlsson M."/>
            <person name="Huettel B."/>
            <person name="Barry K.W."/>
            <person name="Haridas S."/>
            <person name="Chen C."/>
            <person name="Bauer D."/>
            <person name="Andreopoulos W."/>
            <person name="Pangilinan J."/>
            <person name="LaButti K."/>
            <person name="Riley R."/>
            <person name="Lipzen A."/>
            <person name="Clum A."/>
            <person name="Drula E."/>
            <person name="Henrissat B."/>
            <person name="Kohler A."/>
            <person name="Grigoriev I.V."/>
            <person name="Martin F.M."/>
            <person name="Hacquard S."/>
        </authorList>
    </citation>
    <scope>NUCLEOTIDE SEQUENCE [LARGE SCALE GENOMIC DNA]</scope>
    <source>
        <strain evidence="3 4">MPI-CAGE-CH-0241</strain>
    </source>
</reference>
<name>A0A9P8WG52_9HYPO</name>
<protein>
    <submittedName>
        <fullName evidence="3">Beta-lactamase/transpeptidase-like protein</fullName>
    </submittedName>
</protein>
<keyword evidence="4" id="KW-1185">Reference proteome</keyword>
<dbReference type="InterPro" id="IPR001466">
    <property type="entry name" value="Beta-lactam-related"/>
</dbReference>
<dbReference type="PANTHER" id="PTHR46825:SF9">
    <property type="entry name" value="BETA-LACTAMASE-RELATED DOMAIN-CONTAINING PROTEIN"/>
    <property type="match status" value="1"/>
</dbReference>
<gene>
    <name evidence="3" type="ORF">B0T10DRAFT_577813</name>
</gene>
<sequence length="434" mass="48633">MHQLPDQHANKVLLHGISVHIKSALEALSPLLVQICNITSAPGISVGVLHHGQIIHNAPYGCQDIQNQVSPNADTSFLIYPLAKAITLPWLNFTTQLHHIFPAYQRDDAQSNITAKDLLNHRTGLTLYDDLWFAPYAPNFTYNNIAYEALGQILEKVSGSKYVDLLHEHIINPLSLNRTFHAGEPFVNNTANIPQTTYPSLRNPFKLVSQLLQSNIRLHSSSLREYSYASGWYRAQLPANVDFGASYEVPALGTDSPSQLLLNHQGCLPSSVDYVGLLPEAAATVVVLGNSAGLTDARRLLGQILVETVLENNFNATKYDTIQAIAQVHEELIDSRTISHPWRPLSVYTSRYYNSTGKYFLEVNDASGRLQAARHSMRPHGKDRFFWWLDFNGSAKRARTPGYPKEYFMLRFSCLCLLFQMPGDGEVFRKRGSN</sequence>
<evidence type="ECO:0000256" key="1">
    <source>
        <dbReference type="ARBA" id="ARBA00038215"/>
    </source>
</evidence>
<evidence type="ECO:0000313" key="4">
    <source>
        <dbReference type="Proteomes" id="UP000777438"/>
    </source>
</evidence>
<evidence type="ECO:0000259" key="2">
    <source>
        <dbReference type="Pfam" id="PF00144"/>
    </source>
</evidence>